<comment type="caution">
    <text evidence="4">The sequence shown here is derived from an EMBL/GenBank/DDBJ whole genome shotgun (WGS) entry which is preliminary data.</text>
</comment>
<comment type="similarity">
    <text evidence="1">Belongs to the short-chain dehydrogenases/reductases (SDR) family.</text>
</comment>
<proteinExistence type="inferred from homology"/>
<protein>
    <submittedName>
        <fullName evidence="4">Sugar dehydrogenase</fullName>
        <ecNumber evidence="4">1.1.1.47</ecNumber>
    </submittedName>
</protein>
<evidence type="ECO:0000256" key="1">
    <source>
        <dbReference type="ARBA" id="ARBA00006484"/>
    </source>
</evidence>
<gene>
    <name evidence="4" type="ORF">BG60_35730</name>
</gene>
<dbReference type="Pfam" id="PF13561">
    <property type="entry name" value="adh_short_C2"/>
    <property type="match status" value="1"/>
</dbReference>
<keyword evidence="5" id="KW-1185">Reference proteome</keyword>
<dbReference type="Gene3D" id="3.40.50.720">
    <property type="entry name" value="NAD(P)-binding Rossmann-like Domain"/>
    <property type="match status" value="1"/>
</dbReference>
<dbReference type="InterPro" id="IPR002347">
    <property type="entry name" value="SDR_fam"/>
</dbReference>
<reference evidence="4 5" key="1">
    <citation type="submission" date="2014-03" db="EMBL/GenBank/DDBJ databases">
        <title>Draft Genome Sequences of Four Burkholderia Strains.</title>
        <authorList>
            <person name="Liu X.Y."/>
            <person name="Li C.X."/>
            <person name="Xu J.H."/>
        </authorList>
    </citation>
    <scope>NUCLEOTIDE SEQUENCE [LARGE SCALE GENOMIC DNA]</scope>
    <source>
        <strain evidence="4 5">OP-1</strain>
    </source>
</reference>
<dbReference type="PANTHER" id="PTHR48107">
    <property type="entry name" value="NADPH-DEPENDENT ALDEHYDE REDUCTASE-LIKE PROTEIN, CHLOROPLASTIC-RELATED"/>
    <property type="match status" value="1"/>
</dbReference>
<dbReference type="FunFam" id="3.40.50.720:FF:000084">
    <property type="entry name" value="Short-chain dehydrogenase reductase"/>
    <property type="match status" value="1"/>
</dbReference>
<organism evidence="4 5">
    <name type="scientific">Caballeronia zhejiangensis</name>
    <dbReference type="NCBI Taxonomy" id="871203"/>
    <lineage>
        <taxon>Bacteria</taxon>
        <taxon>Pseudomonadati</taxon>
        <taxon>Pseudomonadota</taxon>
        <taxon>Betaproteobacteria</taxon>
        <taxon>Burkholderiales</taxon>
        <taxon>Burkholderiaceae</taxon>
        <taxon>Caballeronia</taxon>
    </lineage>
</organism>
<sequence>MTTTDTTGRVVMVTGGGRGIGAATARLAARRGWAVAINYAANSLAADAVVREIRTAGGRAMAVQADVADPAQVQALFGQVDAKFGRLDALVNNAGVVDVATRVDQMDAARLTRMFAVNVTGSFLCAGEAVRRMSTRHGGAGGVIVNVGSAASRLGSPGQYVDYAAAKAAIDTFTLGLAKEVVAEGIRVNAVRPGIIDTEIHASGGQPDRVRLMAPQLPMGRVGTALEVAEAIVWLMSDASSYTTGTLLDVAGGR</sequence>
<evidence type="ECO:0000256" key="2">
    <source>
        <dbReference type="ARBA" id="ARBA00023002"/>
    </source>
</evidence>
<dbReference type="PANTHER" id="PTHR48107:SF7">
    <property type="entry name" value="RE15974P"/>
    <property type="match status" value="1"/>
</dbReference>
<dbReference type="Proteomes" id="UP000027451">
    <property type="component" value="Unassembled WGS sequence"/>
</dbReference>
<dbReference type="EC" id="1.1.1.47" evidence="4"/>
<feature type="domain" description="Ketoreductase" evidence="3">
    <location>
        <begin position="9"/>
        <end position="213"/>
    </location>
</feature>
<dbReference type="PRINTS" id="PR00081">
    <property type="entry name" value="GDHRDH"/>
</dbReference>
<dbReference type="PRINTS" id="PR00080">
    <property type="entry name" value="SDRFAMILY"/>
</dbReference>
<accession>A0A656QA86</accession>
<evidence type="ECO:0000313" key="4">
    <source>
        <dbReference type="EMBL" id="KDR24704.1"/>
    </source>
</evidence>
<dbReference type="AlphaFoldDB" id="A0A656QA86"/>
<keyword evidence="2 4" id="KW-0560">Oxidoreductase</keyword>
<name>A0A656QA86_9BURK</name>
<evidence type="ECO:0000313" key="5">
    <source>
        <dbReference type="Proteomes" id="UP000027451"/>
    </source>
</evidence>
<dbReference type="PROSITE" id="PS00061">
    <property type="entry name" value="ADH_SHORT"/>
    <property type="match status" value="1"/>
</dbReference>
<dbReference type="RefSeq" id="WP_033536330.1">
    <property type="nucleotide sequence ID" value="NZ_JFHD01000073.1"/>
</dbReference>
<dbReference type="EMBL" id="JFHD01000073">
    <property type="protein sequence ID" value="KDR24704.1"/>
    <property type="molecule type" value="Genomic_DNA"/>
</dbReference>
<dbReference type="InterPro" id="IPR036291">
    <property type="entry name" value="NAD(P)-bd_dom_sf"/>
</dbReference>
<dbReference type="SMART" id="SM00822">
    <property type="entry name" value="PKS_KR"/>
    <property type="match status" value="1"/>
</dbReference>
<evidence type="ECO:0000259" key="3">
    <source>
        <dbReference type="SMART" id="SM00822"/>
    </source>
</evidence>
<dbReference type="InterPro" id="IPR057326">
    <property type="entry name" value="KR_dom"/>
</dbReference>
<dbReference type="InterPro" id="IPR020904">
    <property type="entry name" value="Sc_DH/Rdtase_CS"/>
</dbReference>
<dbReference type="SUPFAM" id="SSF51735">
    <property type="entry name" value="NAD(P)-binding Rossmann-fold domains"/>
    <property type="match status" value="1"/>
</dbReference>
<dbReference type="GO" id="GO:0047936">
    <property type="term" value="F:glucose 1-dehydrogenase [NAD(P)+] activity"/>
    <property type="evidence" value="ECO:0007669"/>
    <property type="project" value="UniProtKB-EC"/>
</dbReference>